<protein>
    <submittedName>
        <fullName evidence="5">AraC family transcriptional regulator</fullName>
    </submittedName>
</protein>
<dbReference type="SMART" id="SM00342">
    <property type="entry name" value="HTH_ARAC"/>
    <property type="match status" value="1"/>
</dbReference>
<organism evidence="5 6">
    <name type="scientific">Empedobacter falsenii</name>
    <dbReference type="NCBI Taxonomy" id="343874"/>
    <lineage>
        <taxon>Bacteria</taxon>
        <taxon>Pseudomonadati</taxon>
        <taxon>Bacteroidota</taxon>
        <taxon>Flavobacteriia</taxon>
        <taxon>Flavobacteriales</taxon>
        <taxon>Weeksellaceae</taxon>
        <taxon>Empedobacter</taxon>
    </lineage>
</organism>
<dbReference type="InterPro" id="IPR003313">
    <property type="entry name" value="AraC-bd"/>
</dbReference>
<keyword evidence="3" id="KW-0804">Transcription</keyword>
<dbReference type="InterPro" id="IPR037923">
    <property type="entry name" value="HTH-like"/>
</dbReference>
<sequence>MTTLKIEEYLNKNEDRNLSFRVVDIQEKLLLSYQEPHKKNHFFILLVQSGEMELMIEDKSHQLKAGKISVVFPGQVHSIKSFSNNISGTIILFEEVLFCSDILKNELSAYNVNLSHQLNCTVLANKEYKESLLTIQRVKEIYEQPSQIKKEQARFYIKTFLLELIESVHGQHPIIGKPSSNQNLYIAFKKLLNEHFKEERHVSFYAEKLFVTPKKLNAVTKQYCQETTIDAIHNRLLTEIKRQLMFLDISNKEIALDLGFNSPAAFNKFVKAKLHMTPTQLQEQLAQKYNH</sequence>
<evidence type="ECO:0000313" key="6">
    <source>
        <dbReference type="Proteomes" id="UP000267844"/>
    </source>
</evidence>
<dbReference type="Pfam" id="PF12833">
    <property type="entry name" value="HTH_18"/>
    <property type="match status" value="1"/>
</dbReference>
<feature type="domain" description="HTH araC/xylS-type" evidence="4">
    <location>
        <begin position="186"/>
        <end position="284"/>
    </location>
</feature>
<dbReference type="RefSeq" id="WP_125350706.1">
    <property type="nucleotide sequence ID" value="NZ_JACAGH010000017.1"/>
</dbReference>
<dbReference type="InterPro" id="IPR018060">
    <property type="entry name" value="HTH_AraC"/>
</dbReference>
<evidence type="ECO:0000256" key="2">
    <source>
        <dbReference type="ARBA" id="ARBA00023125"/>
    </source>
</evidence>
<dbReference type="PROSITE" id="PS01124">
    <property type="entry name" value="HTH_ARAC_FAMILY_2"/>
    <property type="match status" value="1"/>
</dbReference>
<reference evidence="5 6" key="1">
    <citation type="submission" date="2018-10" db="EMBL/GenBank/DDBJ databases">
        <title>Transmission dynamics of multidrug resistant bacteria on intensive care unit surfaces.</title>
        <authorList>
            <person name="D'Souza A.W."/>
            <person name="Potter R.F."/>
            <person name="Wallace M."/>
            <person name="Shupe A."/>
            <person name="Patel S."/>
            <person name="Sun S."/>
            <person name="Gul D."/>
            <person name="Kwon J.H."/>
            <person name="Andleeb S."/>
            <person name="Burnham C.-A.D."/>
            <person name="Dantas G."/>
        </authorList>
    </citation>
    <scope>NUCLEOTIDE SEQUENCE [LARGE SCALE GENOMIC DNA]</scope>
    <source>
        <strain evidence="5 6">WF_348</strain>
    </source>
</reference>
<keyword evidence="2" id="KW-0238">DNA-binding</keyword>
<evidence type="ECO:0000256" key="3">
    <source>
        <dbReference type="ARBA" id="ARBA00023163"/>
    </source>
</evidence>
<dbReference type="InterPro" id="IPR014710">
    <property type="entry name" value="RmlC-like_jellyroll"/>
</dbReference>
<accession>A0A3R8TJB8</accession>
<dbReference type="EMBL" id="RHPO01000051">
    <property type="protein sequence ID" value="RRT87850.1"/>
    <property type="molecule type" value="Genomic_DNA"/>
</dbReference>
<dbReference type="InterPro" id="IPR009057">
    <property type="entry name" value="Homeodomain-like_sf"/>
</dbReference>
<evidence type="ECO:0000259" key="4">
    <source>
        <dbReference type="PROSITE" id="PS01124"/>
    </source>
</evidence>
<dbReference type="Gene3D" id="2.60.120.10">
    <property type="entry name" value="Jelly Rolls"/>
    <property type="match status" value="1"/>
</dbReference>
<dbReference type="SUPFAM" id="SSF46689">
    <property type="entry name" value="Homeodomain-like"/>
    <property type="match status" value="1"/>
</dbReference>
<dbReference type="GO" id="GO:0043565">
    <property type="term" value="F:sequence-specific DNA binding"/>
    <property type="evidence" value="ECO:0007669"/>
    <property type="project" value="InterPro"/>
</dbReference>
<evidence type="ECO:0000313" key="5">
    <source>
        <dbReference type="EMBL" id="RRT87850.1"/>
    </source>
</evidence>
<dbReference type="PANTHER" id="PTHR43280">
    <property type="entry name" value="ARAC-FAMILY TRANSCRIPTIONAL REGULATOR"/>
    <property type="match status" value="1"/>
</dbReference>
<name>A0A3R8TJB8_9FLAO</name>
<gene>
    <name evidence="5" type="ORF">EGI89_14430</name>
</gene>
<comment type="caution">
    <text evidence="5">The sequence shown here is derived from an EMBL/GenBank/DDBJ whole genome shotgun (WGS) entry which is preliminary data.</text>
</comment>
<dbReference type="Proteomes" id="UP000267844">
    <property type="component" value="Unassembled WGS sequence"/>
</dbReference>
<dbReference type="PANTHER" id="PTHR43280:SF32">
    <property type="entry name" value="TRANSCRIPTIONAL REGULATORY PROTEIN"/>
    <property type="match status" value="1"/>
</dbReference>
<dbReference type="AlphaFoldDB" id="A0A3R8TJB8"/>
<dbReference type="Gene3D" id="1.10.10.60">
    <property type="entry name" value="Homeodomain-like"/>
    <property type="match status" value="1"/>
</dbReference>
<dbReference type="SUPFAM" id="SSF51215">
    <property type="entry name" value="Regulatory protein AraC"/>
    <property type="match status" value="1"/>
</dbReference>
<proteinExistence type="predicted"/>
<dbReference type="Pfam" id="PF02311">
    <property type="entry name" value="AraC_binding"/>
    <property type="match status" value="1"/>
</dbReference>
<dbReference type="GO" id="GO:0003700">
    <property type="term" value="F:DNA-binding transcription factor activity"/>
    <property type="evidence" value="ECO:0007669"/>
    <property type="project" value="InterPro"/>
</dbReference>
<evidence type="ECO:0000256" key="1">
    <source>
        <dbReference type="ARBA" id="ARBA00023015"/>
    </source>
</evidence>
<keyword evidence="1" id="KW-0805">Transcription regulation</keyword>